<dbReference type="RefSeq" id="XP_002545795.1">
    <property type="nucleotide sequence ID" value="XM_002545749.1"/>
</dbReference>
<reference evidence="11 12" key="1">
    <citation type="journal article" date="2009" name="Nature">
        <title>Evolution of pathogenicity and sexual reproduction in eight Candida genomes.</title>
        <authorList>
            <person name="Butler G."/>
            <person name="Rasmussen M.D."/>
            <person name="Lin M.F."/>
            <person name="Santos M.A."/>
            <person name="Sakthikumar S."/>
            <person name="Munro C.A."/>
            <person name="Rheinbay E."/>
            <person name="Grabherr M."/>
            <person name="Forche A."/>
            <person name="Reedy J.L."/>
            <person name="Agrafioti I."/>
            <person name="Arnaud M.B."/>
            <person name="Bates S."/>
            <person name="Brown A.J."/>
            <person name="Brunke S."/>
            <person name="Costanzo M.C."/>
            <person name="Fitzpatrick D.A."/>
            <person name="de Groot P.W."/>
            <person name="Harris D."/>
            <person name="Hoyer L.L."/>
            <person name="Hube B."/>
            <person name="Klis F.M."/>
            <person name="Kodira C."/>
            <person name="Lennard N."/>
            <person name="Logue M.E."/>
            <person name="Martin R."/>
            <person name="Neiman A.M."/>
            <person name="Nikolaou E."/>
            <person name="Quail M.A."/>
            <person name="Quinn J."/>
            <person name="Santos M.C."/>
            <person name="Schmitzberger F.F."/>
            <person name="Sherlock G."/>
            <person name="Shah P."/>
            <person name="Silverstein K.A."/>
            <person name="Skrzypek M.S."/>
            <person name="Soll D."/>
            <person name="Staggs R."/>
            <person name="Stansfield I."/>
            <person name="Stumpf M.P."/>
            <person name="Sudbery P.E."/>
            <person name="Srikantha T."/>
            <person name="Zeng Q."/>
            <person name="Berman J."/>
            <person name="Berriman M."/>
            <person name="Heitman J."/>
            <person name="Gow N.A."/>
            <person name="Lorenz M.C."/>
            <person name="Birren B.W."/>
            <person name="Kellis M."/>
            <person name="Cuomo C.A."/>
        </authorList>
    </citation>
    <scope>NUCLEOTIDE SEQUENCE [LARGE SCALE GENOMIC DNA]</scope>
    <source>
        <strain evidence="12">ATCC MYA-3404 / T1</strain>
    </source>
</reference>
<evidence type="ECO:0000256" key="1">
    <source>
        <dbReference type="ARBA" id="ARBA00006150"/>
    </source>
</evidence>
<dbReference type="OrthoDB" id="16520at2759"/>
<feature type="domain" description="Peptidase S9 prolyl oligopeptidase catalytic" evidence="9">
    <location>
        <begin position="733"/>
        <end position="933"/>
    </location>
</feature>
<comment type="similarity">
    <text evidence="1">Belongs to the peptidase S9B family.</text>
</comment>
<dbReference type="HOGENOM" id="CLU_006105_0_1_1"/>
<dbReference type="PANTHER" id="PTHR11731:SF160">
    <property type="entry name" value="DIPEPTIDYL AMINOPEPTIDASE A"/>
    <property type="match status" value="1"/>
</dbReference>
<keyword evidence="4" id="KW-0378">Hydrolase</keyword>
<dbReference type="InterPro" id="IPR001375">
    <property type="entry name" value="Peptidase_S9_cat"/>
</dbReference>
<evidence type="ECO:0000256" key="4">
    <source>
        <dbReference type="ARBA" id="ARBA00022801"/>
    </source>
</evidence>
<dbReference type="SUPFAM" id="SSF53474">
    <property type="entry name" value="alpha/beta-Hydrolases"/>
    <property type="match status" value="1"/>
</dbReference>
<dbReference type="ESTHER" id="cantt-c5m3d7">
    <property type="family name" value="DPP4N_Peptidase_S9"/>
</dbReference>
<evidence type="ECO:0000256" key="8">
    <source>
        <dbReference type="SAM" id="Phobius"/>
    </source>
</evidence>
<dbReference type="Pfam" id="PF00930">
    <property type="entry name" value="DPPIV_N"/>
    <property type="match status" value="1"/>
</dbReference>
<evidence type="ECO:0000256" key="2">
    <source>
        <dbReference type="ARBA" id="ARBA00022438"/>
    </source>
</evidence>
<dbReference type="FunFam" id="3.40.50.1820:FF:000003">
    <property type="entry name" value="Dipeptidyl peptidase 4"/>
    <property type="match status" value="1"/>
</dbReference>
<dbReference type="Proteomes" id="UP000002037">
    <property type="component" value="Unassembled WGS sequence"/>
</dbReference>
<evidence type="ECO:0000313" key="12">
    <source>
        <dbReference type="Proteomes" id="UP000002037"/>
    </source>
</evidence>
<proteinExistence type="inferred from homology"/>
<keyword evidence="8" id="KW-1133">Transmembrane helix</keyword>
<dbReference type="KEGG" id="ctp:CTRG_00576"/>
<dbReference type="GO" id="GO:0008239">
    <property type="term" value="F:dipeptidyl-peptidase activity"/>
    <property type="evidence" value="ECO:0007669"/>
    <property type="project" value="TreeGrafter"/>
</dbReference>
<feature type="region of interest" description="Disordered" evidence="7">
    <location>
        <begin position="1"/>
        <end position="52"/>
    </location>
</feature>
<dbReference type="GO" id="GO:0005886">
    <property type="term" value="C:plasma membrane"/>
    <property type="evidence" value="ECO:0007669"/>
    <property type="project" value="TreeGrafter"/>
</dbReference>
<keyword evidence="12" id="KW-1185">Reference proteome</keyword>
<evidence type="ECO:0000259" key="9">
    <source>
        <dbReference type="Pfam" id="PF00326"/>
    </source>
</evidence>
<dbReference type="PANTHER" id="PTHR11731">
    <property type="entry name" value="PROTEASE FAMILY S9B,C DIPEPTIDYL-PEPTIDASE IV-RELATED"/>
    <property type="match status" value="1"/>
</dbReference>
<evidence type="ECO:0000313" key="11">
    <source>
        <dbReference type="EMBL" id="EER35837.1"/>
    </source>
</evidence>
<dbReference type="InterPro" id="IPR002469">
    <property type="entry name" value="Peptidase_S9B_N"/>
</dbReference>
<dbReference type="eggNOG" id="KOG2100">
    <property type="taxonomic scope" value="Eukaryota"/>
</dbReference>
<dbReference type="GeneID" id="8298438"/>
<dbReference type="VEuPathDB" id="FungiDB:CTRG_00576"/>
<keyword evidence="8" id="KW-0812">Transmembrane</keyword>
<gene>
    <name evidence="11" type="ORF">CTRG_00576</name>
</gene>
<dbReference type="EMBL" id="GG692395">
    <property type="protein sequence ID" value="EER35837.1"/>
    <property type="molecule type" value="Genomic_DNA"/>
</dbReference>
<evidence type="ECO:0000259" key="10">
    <source>
        <dbReference type="Pfam" id="PF00930"/>
    </source>
</evidence>
<dbReference type="GO" id="GO:0008236">
    <property type="term" value="F:serine-type peptidase activity"/>
    <property type="evidence" value="ECO:0007669"/>
    <property type="project" value="UniProtKB-KW"/>
</dbReference>
<evidence type="ECO:0000256" key="3">
    <source>
        <dbReference type="ARBA" id="ARBA00022670"/>
    </source>
</evidence>
<keyword evidence="6" id="KW-0325">Glycoprotein</keyword>
<dbReference type="GO" id="GO:0004177">
    <property type="term" value="F:aminopeptidase activity"/>
    <property type="evidence" value="ECO:0007669"/>
    <property type="project" value="UniProtKB-KW"/>
</dbReference>
<feature type="transmembrane region" description="Helical" evidence="8">
    <location>
        <begin position="93"/>
        <end position="112"/>
    </location>
</feature>
<dbReference type="STRING" id="294747.C5M3D7"/>
<dbReference type="InterPro" id="IPR029058">
    <property type="entry name" value="AB_hydrolase_fold"/>
</dbReference>
<keyword evidence="8" id="KW-0472">Membrane</keyword>
<dbReference type="MEROPS" id="S09.005"/>
<feature type="compositionally biased region" description="Polar residues" evidence="7">
    <location>
        <begin position="25"/>
        <end position="35"/>
    </location>
</feature>
<feature type="compositionally biased region" description="Low complexity" evidence="7">
    <location>
        <begin position="38"/>
        <end position="52"/>
    </location>
</feature>
<dbReference type="GO" id="GO:0005802">
    <property type="term" value="C:trans-Golgi network"/>
    <property type="evidence" value="ECO:0007669"/>
    <property type="project" value="EnsemblFungi"/>
</dbReference>
<protein>
    <recommendedName>
        <fullName evidence="13">Dipeptidyl aminopeptidase A</fullName>
    </recommendedName>
</protein>
<keyword evidence="2" id="KW-0031">Aminopeptidase</keyword>
<keyword evidence="5" id="KW-0720">Serine protease</keyword>
<keyword evidence="3" id="KW-0645">Protease</keyword>
<sequence>MFTRKQPHHEEYEMVDQSVPRHHTNTSSDSISTPAEGSVSDSRSSSDSQTSDVFDDLENLSAESGQKVEDFYDSPVFQSIFNRYTNKGFNPKACWIFSLCIIILWLGTLILYSQMNPSNLISSLRWKTSIVQLNGENITINEYSPSYKNLSLYDWRTGRYYIPEKQIRWLTPHQNPKIKSGSGFYAVNEHGKLVIQQVNSDSKDVLISNSRFAYGNDFFEIQDFILNPMNSAEELDNTHILITDRLEQWRHSSFALYWLFNPLTFKYTPIQPPESKKKLETQEDPFAPRVLQKLHYADFSPDGKFVYFAFEHDLYLHDLSTNEVHQITKDGSPNIFNGKSDWIYEEEVNAQDRMIWWSPDSSQFIFAKINDTNVREVELDYYAKANSEVTNQYQVPNEPEMGGVNQYPIKTSLKYPKPGTPNPIISLYNYNVNTKKVKQLNDDDTRLGVDKILYDAKWIDSKNFLMKQTDRTSSILSKKLYQPEKHEVRVINSTNVTADYNGWVEKMSPMTNLEDGKYIDNIVVDNRNVLAVFDNPEQSTPSKILMENQNWEVIGKAVYDKQEKFIYFMSTIKSSMDSHLLGIDMADNYKMYNITNTTSDAYYEADFSIDGQFLNLKYQGPDEPWQRLIDMGDVHDYIKGEEFDESLIEQEVILKQPIISGRTDLRNTNIPTSRFKEVTIGNPKDEVSLNVMEILPPNFKPSKYKYPLFVHTYGGPGSQNIYKKFDIGFLQIISAKLNCIVLVIDPRGTGGKGWKFRSYANQKLGYWEPRDLTLVTSEYISKNKDIINKDRVALWGWSYGGFVTLKTLEVDKGETFKYGMAVSPVTNWLFYDSIYTERYMNEPSMNPNYEAFGKINEIENFKSVQRFLMMHGTGDDNVHIQNSMWLLDKFNAGNVENYDVQFFPDSDHGITYDNAGIIVFDKLYNWLDDAFKGRFDNLL</sequence>
<feature type="domain" description="Dipeptidylpeptidase IV N-terminal" evidence="10">
    <location>
        <begin position="236"/>
        <end position="625"/>
    </location>
</feature>
<dbReference type="AlphaFoldDB" id="C5M3D7"/>
<dbReference type="InterPro" id="IPR050278">
    <property type="entry name" value="Serine_Prot_S9B/DPPIV"/>
</dbReference>
<evidence type="ECO:0000256" key="7">
    <source>
        <dbReference type="SAM" id="MobiDB-lite"/>
    </source>
</evidence>
<evidence type="ECO:0000256" key="6">
    <source>
        <dbReference type="ARBA" id="ARBA00023180"/>
    </source>
</evidence>
<evidence type="ECO:0008006" key="13">
    <source>
        <dbReference type="Google" id="ProtNLM"/>
    </source>
</evidence>
<dbReference type="GO" id="GO:0007323">
    <property type="term" value="P:peptide pheromone maturation"/>
    <property type="evidence" value="ECO:0007669"/>
    <property type="project" value="EnsemblFungi"/>
</dbReference>
<dbReference type="GO" id="GO:0006508">
    <property type="term" value="P:proteolysis"/>
    <property type="evidence" value="ECO:0007669"/>
    <property type="project" value="UniProtKB-KW"/>
</dbReference>
<dbReference type="Pfam" id="PF00326">
    <property type="entry name" value="Peptidase_S9"/>
    <property type="match status" value="1"/>
</dbReference>
<organism evidence="11 12">
    <name type="scientific">Candida tropicalis (strain ATCC MYA-3404 / T1)</name>
    <name type="common">Yeast</name>
    <dbReference type="NCBI Taxonomy" id="294747"/>
    <lineage>
        <taxon>Eukaryota</taxon>
        <taxon>Fungi</taxon>
        <taxon>Dikarya</taxon>
        <taxon>Ascomycota</taxon>
        <taxon>Saccharomycotina</taxon>
        <taxon>Pichiomycetes</taxon>
        <taxon>Debaryomycetaceae</taxon>
        <taxon>Candida/Lodderomyces clade</taxon>
        <taxon>Candida</taxon>
    </lineage>
</organism>
<name>C5M3D7_CANTT</name>
<accession>C5M3D7</accession>
<dbReference type="Gene3D" id="3.40.50.1820">
    <property type="entry name" value="alpha/beta hydrolase"/>
    <property type="match status" value="1"/>
</dbReference>
<evidence type="ECO:0000256" key="5">
    <source>
        <dbReference type="ARBA" id="ARBA00022825"/>
    </source>
</evidence>
<dbReference type="Gene3D" id="2.140.10.30">
    <property type="entry name" value="Dipeptidylpeptidase IV, N-terminal domain"/>
    <property type="match status" value="1"/>
</dbReference>
<dbReference type="SUPFAM" id="SSF82171">
    <property type="entry name" value="DPP6 N-terminal domain-like"/>
    <property type="match status" value="1"/>
</dbReference>